<dbReference type="EMBL" id="PYDT01000001">
    <property type="protein sequence ID" value="THU74757.1"/>
    <property type="molecule type" value="Genomic_DNA"/>
</dbReference>
<dbReference type="PANTHER" id="PTHR31500">
    <property type="entry name" value="AT-HOOK MOTIF NUCLEAR-LOCALIZED PROTEIN 9"/>
    <property type="match status" value="1"/>
</dbReference>
<organism evidence="4 5">
    <name type="scientific">Musa balbisiana</name>
    <name type="common">Banana</name>
    <dbReference type="NCBI Taxonomy" id="52838"/>
    <lineage>
        <taxon>Eukaryota</taxon>
        <taxon>Viridiplantae</taxon>
        <taxon>Streptophyta</taxon>
        <taxon>Embryophyta</taxon>
        <taxon>Tracheophyta</taxon>
        <taxon>Spermatophyta</taxon>
        <taxon>Magnoliopsida</taxon>
        <taxon>Liliopsida</taxon>
        <taxon>Zingiberales</taxon>
        <taxon>Musaceae</taxon>
        <taxon>Musa</taxon>
    </lineage>
</organism>
<comment type="domain">
    <text evidence="1">The PPC domain mediates interactions between AHL proteins.</text>
</comment>
<dbReference type="InterPro" id="IPR005175">
    <property type="entry name" value="PPC_dom"/>
</dbReference>
<feature type="domain" description="PPC" evidence="3">
    <location>
        <begin position="182"/>
        <end position="369"/>
    </location>
</feature>
<dbReference type="CDD" id="cd11378">
    <property type="entry name" value="DUF296"/>
    <property type="match status" value="1"/>
</dbReference>
<evidence type="ECO:0000256" key="2">
    <source>
        <dbReference type="SAM" id="MobiDB-lite"/>
    </source>
</evidence>
<evidence type="ECO:0000256" key="1">
    <source>
        <dbReference type="RuleBase" id="RU367031"/>
    </source>
</evidence>
<dbReference type="Proteomes" id="UP000317650">
    <property type="component" value="Chromosome 4"/>
</dbReference>
<keyword evidence="1" id="KW-0539">Nucleus</keyword>
<evidence type="ECO:0000259" key="3">
    <source>
        <dbReference type="PROSITE" id="PS51742"/>
    </source>
</evidence>
<dbReference type="InterPro" id="IPR039605">
    <property type="entry name" value="AHL"/>
</dbReference>
<accession>A0A4S8KHD7</accession>
<name>A0A4S8KHD7_MUSBA</name>
<comment type="function">
    <text evidence="1">Transcription factor that specifically binds AT-rich DNA sequences related to the nuclear matrix attachment regions (MARs).</text>
</comment>
<dbReference type="Pfam" id="PF03479">
    <property type="entry name" value="PCC"/>
    <property type="match status" value="2"/>
</dbReference>
<dbReference type="GO" id="GO:0003680">
    <property type="term" value="F:minor groove of adenine-thymine-rich DNA binding"/>
    <property type="evidence" value="ECO:0007669"/>
    <property type="project" value="UniProtKB-UniRule"/>
</dbReference>
<reference evidence="4 5" key="1">
    <citation type="journal article" date="2019" name="Nat. Plants">
        <title>Genome sequencing of Musa balbisiana reveals subgenome evolution and function divergence in polyploid bananas.</title>
        <authorList>
            <person name="Yao X."/>
        </authorList>
    </citation>
    <scope>NUCLEOTIDE SEQUENCE [LARGE SCALE GENOMIC DNA]</scope>
    <source>
        <strain evidence="5">cv. DH-PKW</strain>
        <tissue evidence="4">Leaves</tissue>
    </source>
</reference>
<evidence type="ECO:0000313" key="4">
    <source>
        <dbReference type="EMBL" id="THU74757.1"/>
    </source>
</evidence>
<comment type="caution">
    <text evidence="4">The sequence shown here is derived from an EMBL/GenBank/DDBJ whole genome shotgun (WGS) entry which is preliminary data.</text>
</comment>
<sequence length="412" mass="43157">MPSLIFVLVLGESEGAKKQGGRLFVLQIEEARERAERRRVVVMADPAAYFMRREIADQDAGAQLGSQVAAPPDNRLNLAGPSSGIRSSEFQVEPLSGVLPSHGGGVSRGELVKRRRGRPRKYGPDAAGAVALAFSPTSSTGPALMSGGPDVATPKRRRGRPPGTGRKQKLASHGEWFSGSAGSDLIPHVITIAIGEDIATKIMSFSRQGPRAICILSASGVVSTATLCHYATSGDTVTYKDIATKIMSFSRQGPRAICILSASGVVSTATLCHYATSGDTVTYKGHYEILCLSGSYMVSDAGGSQGRSGWLNISLFGLDGRVIGGSVAGPLLATSPVQVVVGSFVHPGSNAKNKGIARHESGAESEHWNEDGQQRMPSSLPTQNLSPSQVGGWSSSRQLDTGAHLSIDLTHG</sequence>
<dbReference type="STRING" id="52838.A0A4S8KHD7"/>
<evidence type="ECO:0000313" key="5">
    <source>
        <dbReference type="Proteomes" id="UP000317650"/>
    </source>
</evidence>
<feature type="compositionally biased region" description="Polar residues" evidence="2">
    <location>
        <begin position="375"/>
        <end position="397"/>
    </location>
</feature>
<comment type="subcellular location">
    <subcellularLocation>
        <location evidence="1">Nucleus</location>
    </subcellularLocation>
</comment>
<keyword evidence="1" id="KW-0238">DNA-binding</keyword>
<feature type="region of interest" description="Disordered" evidence="2">
    <location>
        <begin position="351"/>
        <end position="397"/>
    </location>
</feature>
<proteinExistence type="predicted"/>
<dbReference type="GO" id="GO:0005634">
    <property type="term" value="C:nucleus"/>
    <property type="evidence" value="ECO:0007669"/>
    <property type="project" value="UniProtKB-SubCell"/>
</dbReference>
<keyword evidence="1" id="KW-0804">Transcription</keyword>
<keyword evidence="5" id="KW-1185">Reference proteome</keyword>
<dbReference type="Gene3D" id="3.30.1330.80">
    <property type="entry name" value="Hypothetical protein, similar to alpha- acetolactate decarboxylase, domain 2"/>
    <property type="match status" value="2"/>
</dbReference>
<dbReference type="SUPFAM" id="SSF117856">
    <property type="entry name" value="AF0104/ALDC/Ptd012-like"/>
    <property type="match status" value="2"/>
</dbReference>
<keyword evidence="1" id="KW-0805">Transcription regulation</keyword>
<dbReference type="PROSITE" id="PS51742">
    <property type="entry name" value="PPC"/>
    <property type="match status" value="1"/>
</dbReference>
<feature type="compositionally biased region" description="Basic residues" evidence="2">
    <location>
        <begin position="154"/>
        <end position="170"/>
    </location>
</feature>
<feature type="region of interest" description="Disordered" evidence="2">
    <location>
        <begin position="96"/>
        <end position="124"/>
    </location>
</feature>
<gene>
    <name evidence="4" type="ORF">C4D60_Mb04t36790</name>
</gene>
<feature type="compositionally biased region" description="Basic and acidic residues" evidence="2">
    <location>
        <begin position="357"/>
        <end position="373"/>
    </location>
</feature>
<dbReference type="PANTHER" id="PTHR31500:SF9">
    <property type="entry name" value="AT-HOOK MOTIF NUCLEAR-LOCALIZED PROTEIN 9"/>
    <property type="match status" value="1"/>
</dbReference>
<dbReference type="AlphaFoldDB" id="A0A4S8KHD7"/>
<protein>
    <recommendedName>
        <fullName evidence="1">AT-hook motif nuclear-localized protein</fullName>
    </recommendedName>
</protein>
<feature type="region of interest" description="Disordered" evidence="2">
    <location>
        <begin position="138"/>
        <end position="173"/>
    </location>
</feature>